<proteinExistence type="predicted"/>
<dbReference type="InterPro" id="IPR020843">
    <property type="entry name" value="ER"/>
</dbReference>
<dbReference type="GO" id="GO:0046872">
    <property type="term" value="F:metal ion binding"/>
    <property type="evidence" value="ECO:0007669"/>
    <property type="project" value="UniProtKB-KW"/>
</dbReference>
<gene>
    <name evidence="5" type="ORF">EBB45_09520</name>
</gene>
<evidence type="ECO:0000313" key="5">
    <source>
        <dbReference type="EMBL" id="RQW74829.1"/>
    </source>
</evidence>
<dbReference type="RefSeq" id="WP_124764253.1">
    <property type="nucleotide sequence ID" value="NZ_JAFBDY010000006.1"/>
</dbReference>
<dbReference type="Pfam" id="PF00107">
    <property type="entry name" value="ADH_zinc_N"/>
    <property type="match status" value="1"/>
</dbReference>
<dbReference type="SUPFAM" id="SSF51735">
    <property type="entry name" value="NAD(P)-binding Rossmann-fold domains"/>
    <property type="match status" value="1"/>
</dbReference>
<dbReference type="SMART" id="SM00829">
    <property type="entry name" value="PKS_ER"/>
    <property type="match status" value="1"/>
</dbReference>
<evidence type="ECO:0000259" key="4">
    <source>
        <dbReference type="SMART" id="SM00829"/>
    </source>
</evidence>
<keyword evidence="3" id="KW-0560">Oxidoreductase</keyword>
<dbReference type="EMBL" id="RRCT01000007">
    <property type="protein sequence ID" value="RQW74829.1"/>
    <property type="molecule type" value="Genomic_DNA"/>
</dbReference>
<evidence type="ECO:0000313" key="6">
    <source>
        <dbReference type="Proteomes" id="UP000274033"/>
    </source>
</evidence>
<dbReference type="Proteomes" id="UP000274033">
    <property type="component" value="Unassembled WGS sequence"/>
</dbReference>
<keyword evidence="6" id="KW-1185">Reference proteome</keyword>
<dbReference type="InterPro" id="IPR013149">
    <property type="entry name" value="ADH-like_C"/>
</dbReference>
<accession>A0A3N9UF33</accession>
<evidence type="ECO:0000256" key="2">
    <source>
        <dbReference type="ARBA" id="ARBA00022833"/>
    </source>
</evidence>
<reference evidence="5 6" key="1">
    <citation type="journal article" date="2013" name="J. Microbiol.">
        <title>Lysinibacillus chungkukjangi sp. nov., isolated from Chungkukjang, Korean fermented soybean food.</title>
        <authorList>
            <person name="Kim S.J."/>
            <person name="Jang Y.H."/>
            <person name="Hamada M."/>
            <person name="Ahn J.H."/>
            <person name="Weon H.Y."/>
            <person name="Suzuki K."/>
            <person name="Whang K.S."/>
            <person name="Kwon S.W."/>
        </authorList>
    </citation>
    <scope>NUCLEOTIDE SEQUENCE [LARGE SCALE GENOMIC DNA]</scope>
    <source>
        <strain evidence="5 6">MCCC 1A12701</strain>
    </source>
</reference>
<comment type="caution">
    <text evidence="5">The sequence shown here is derived from an EMBL/GenBank/DDBJ whole genome shotgun (WGS) entry which is preliminary data.</text>
</comment>
<dbReference type="Pfam" id="PF08240">
    <property type="entry name" value="ADH_N"/>
    <property type="match status" value="1"/>
</dbReference>
<keyword evidence="2" id="KW-0862">Zinc</keyword>
<dbReference type="Gene3D" id="3.40.50.720">
    <property type="entry name" value="NAD(P)-binding Rossmann-like Domain"/>
    <property type="match status" value="1"/>
</dbReference>
<dbReference type="SUPFAM" id="SSF50129">
    <property type="entry name" value="GroES-like"/>
    <property type="match status" value="1"/>
</dbReference>
<dbReference type="PANTHER" id="PTHR43401:SF2">
    <property type="entry name" value="L-THREONINE 3-DEHYDROGENASE"/>
    <property type="match status" value="1"/>
</dbReference>
<dbReference type="Gene3D" id="3.90.180.10">
    <property type="entry name" value="Medium-chain alcohol dehydrogenases, catalytic domain"/>
    <property type="match status" value="1"/>
</dbReference>
<evidence type="ECO:0000256" key="1">
    <source>
        <dbReference type="ARBA" id="ARBA00022723"/>
    </source>
</evidence>
<evidence type="ECO:0000256" key="3">
    <source>
        <dbReference type="ARBA" id="ARBA00023002"/>
    </source>
</evidence>
<dbReference type="InterPro" id="IPR011032">
    <property type="entry name" value="GroES-like_sf"/>
</dbReference>
<dbReference type="PANTHER" id="PTHR43401">
    <property type="entry name" value="L-THREONINE 3-DEHYDROGENASE"/>
    <property type="match status" value="1"/>
</dbReference>
<dbReference type="AlphaFoldDB" id="A0A3N9UF33"/>
<protein>
    <submittedName>
        <fullName evidence="5">Sorbitol dehydrogenase</fullName>
    </submittedName>
</protein>
<organism evidence="5 6">
    <name type="scientific">Lysinibacillus composti</name>
    <dbReference type="NCBI Taxonomy" id="720633"/>
    <lineage>
        <taxon>Bacteria</taxon>
        <taxon>Bacillati</taxon>
        <taxon>Bacillota</taxon>
        <taxon>Bacilli</taxon>
        <taxon>Bacillales</taxon>
        <taxon>Bacillaceae</taxon>
        <taxon>Lysinibacillus</taxon>
    </lineage>
</organism>
<dbReference type="GO" id="GO:0016491">
    <property type="term" value="F:oxidoreductase activity"/>
    <property type="evidence" value="ECO:0007669"/>
    <property type="project" value="UniProtKB-KW"/>
</dbReference>
<keyword evidence="1" id="KW-0479">Metal-binding</keyword>
<name>A0A3N9UF33_9BACI</name>
<sequence>MALTSSSRQVVESSDKKLISKAAVLDGVEGKFNIVEFEVPEPKEGEFILRTEYAGVCGTDVHIYHGHLDTIEYPIVLGHEFCGIIEKLGSEKLYDSNGVAVKKGDRVVIVPGASCGECYYCQIAKTPTRCTNTKAYGFLPNKDPYLLSGGFSQYVHIKNKNTAFFKTDLDPEIAVLTEPLSICIHGFQRAGGVRFGSTVLVQGTGAIGLGAIAFAKRSGAAKVIAVGGPKRRLELAQKMGADIVIDIEEVRDPEERIKLVKAETKGGRGPDMVVECAGFPGALPEGLTYLSDSGEYVELGHFTDVGSVEMNPHWHILRKNANIRGVWGSDVEHMQMTLSILENMELPYEELISHKLPLNRIEDAIRSMSQKGYTLDGQEQVIKIAIDPWKDFE</sequence>
<dbReference type="InterPro" id="IPR036291">
    <property type="entry name" value="NAD(P)-bd_dom_sf"/>
</dbReference>
<dbReference type="InterPro" id="IPR013154">
    <property type="entry name" value="ADH-like_N"/>
</dbReference>
<dbReference type="InterPro" id="IPR050129">
    <property type="entry name" value="Zn_alcohol_dh"/>
</dbReference>
<feature type="domain" description="Enoyl reductase (ER)" evidence="4">
    <location>
        <begin position="27"/>
        <end position="375"/>
    </location>
</feature>
<dbReference type="OrthoDB" id="9769198at2"/>
<dbReference type="CDD" id="cd08231">
    <property type="entry name" value="MDR_TM0436_like"/>
    <property type="match status" value="1"/>
</dbReference>